<keyword evidence="10" id="KW-0946">Virion</keyword>
<keyword evidence="12" id="KW-0843">Virulence</keyword>
<keyword evidence="15" id="KW-0899">Viral immunoevasion</keyword>
<evidence type="ECO:0000256" key="16">
    <source>
        <dbReference type="ARBA" id="ARBA00023288"/>
    </source>
</evidence>
<keyword evidence="16" id="KW-0449">Lipoprotein</keyword>
<keyword evidence="9" id="KW-0519">Myristate</keyword>
<keyword evidence="6" id="KW-0597">Phosphoprotein</keyword>
<dbReference type="InterPro" id="IPR027480">
    <property type="entry name" value="HIV-1_Nef_anchor_sf"/>
</dbReference>
<evidence type="ECO:0000256" key="9">
    <source>
        <dbReference type="ARBA" id="ARBA00022707"/>
    </source>
</evidence>
<dbReference type="GO" id="GO:0044423">
    <property type="term" value="C:virion component"/>
    <property type="evidence" value="ECO:0007669"/>
    <property type="project" value="UniProtKB-KW"/>
</dbReference>
<gene>
    <name evidence="19" type="primary">nef</name>
</gene>
<organismHost>
    <name type="scientific">Homo sapiens</name>
    <name type="common">Human</name>
    <dbReference type="NCBI Taxonomy" id="9606"/>
</organismHost>
<evidence type="ECO:0000256" key="3">
    <source>
        <dbReference type="ARBA" id="ARBA00022511"/>
    </source>
</evidence>
<evidence type="ECO:0000256" key="7">
    <source>
        <dbReference type="ARBA" id="ARBA00022581"/>
    </source>
</evidence>
<evidence type="ECO:0000256" key="11">
    <source>
        <dbReference type="ARBA" id="ARBA00022870"/>
    </source>
</evidence>
<dbReference type="Gene3D" id="4.10.890.10">
    <property type="entry name" value="HIV 1 nef anchor domain"/>
    <property type="match status" value="1"/>
</dbReference>
<evidence type="ECO:0000256" key="4">
    <source>
        <dbReference type="ARBA" id="ARBA00022518"/>
    </source>
</evidence>
<organism evidence="19">
    <name type="scientific">Human immunodeficiency virus type 1</name>
    <name type="common">HIV-1</name>
    <dbReference type="NCBI Taxonomy" id="11676"/>
    <lineage>
        <taxon>Viruses</taxon>
        <taxon>Riboviria</taxon>
        <taxon>Pararnavirae</taxon>
        <taxon>Artverviricota</taxon>
        <taxon>Revtraviricetes</taxon>
        <taxon>Ortervirales</taxon>
        <taxon>Retroviridae</taxon>
        <taxon>Orthoretrovirinae</taxon>
        <taxon>Lentivirus</taxon>
        <taxon>Lentivirus humimdef1</taxon>
    </lineage>
</organism>
<keyword evidence="11" id="KW-1043">Host membrane</keyword>
<keyword evidence="14" id="KW-0472">Membrane</keyword>
<keyword evidence="3" id="KW-1032">Host cell membrane</keyword>
<protein>
    <recommendedName>
        <fullName evidence="2">Protein Nef</fullName>
    </recommendedName>
    <alternativeName>
        <fullName evidence="17">3'ORF</fullName>
    </alternativeName>
    <alternativeName>
        <fullName evidence="18">Negative factor</fullName>
    </alternativeName>
</protein>
<dbReference type="InterPro" id="IPR027481">
    <property type="entry name" value="HIV-1_Nef_core_sf"/>
</dbReference>
<dbReference type="EMBL" id="AJ850897">
    <property type="protein sequence ID" value="CAH64594.1"/>
    <property type="molecule type" value="Genomic_DNA"/>
</dbReference>
<evidence type="ECO:0000256" key="2">
    <source>
        <dbReference type="ARBA" id="ARBA00013526"/>
    </source>
</evidence>
<evidence type="ECO:0000256" key="13">
    <source>
        <dbReference type="ARBA" id="ARBA00023036"/>
    </source>
</evidence>
<keyword evidence="5" id="KW-0964">Secreted</keyword>
<reference evidence="19" key="1">
    <citation type="journal article" date="2005" name="J. Med. Virol.">
        <title>Genetic analysis of human immunodeficiency virus type 1 nef in Portugal: subtyping, identification of mosaic genes, and amino acid sequence variability.</title>
        <authorList>
            <person name="Parreira R."/>
            <person name="Padua E."/>
            <person name="Piedade J."/>
            <person name="Venenno T."/>
            <person name="Paixao M.T."/>
            <person name="Esteves A."/>
        </authorList>
    </citation>
    <scope>NUCLEOTIDE SEQUENCE</scope>
</reference>
<evidence type="ECO:0000256" key="5">
    <source>
        <dbReference type="ARBA" id="ARBA00022525"/>
    </source>
</evidence>
<evidence type="ECO:0000256" key="18">
    <source>
        <dbReference type="ARBA" id="ARBA00032989"/>
    </source>
</evidence>
<evidence type="ECO:0000313" key="19">
    <source>
        <dbReference type="EMBL" id="CAH64594.1"/>
    </source>
</evidence>
<keyword evidence="7" id="KW-0945">Host-virus interaction</keyword>
<name>Q4GZV7_HV1</name>
<evidence type="ECO:0000256" key="1">
    <source>
        <dbReference type="ARBA" id="ARBA00006933"/>
    </source>
</evidence>
<dbReference type="InterPro" id="IPR001558">
    <property type="entry name" value="HIV_Nef"/>
</dbReference>
<accession>Q4GZV7</accession>
<proteinExistence type="inferred from homology"/>
<evidence type="ECO:0000256" key="10">
    <source>
        <dbReference type="ARBA" id="ARBA00022844"/>
    </source>
</evidence>
<keyword evidence="13" id="KW-0729">SH3-binding</keyword>
<sequence>MGGKWSKNRRAEWPEVREKIRQTPAAAEGVGAAYKEVLVWRFDSSLARRHLARELHPEYYKD</sequence>
<dbReference type="GO" id="GO:0005525">
    <property type="term" value="F:GTP binding"/>
    <property type="evidence" value="ECO:0007669"/>
    <property type="project" value="InterPro"/>
</dbReference>
<keyword evidence="4" id="KW-0244">Early protein</keyword>
<evidence type="ECO:0000256" key="15">
    <source>
        <dbReference type="ARBA" id="ARBA00023280"/>
    </source>
</evidence>
<dbReference type="Pfam" id="PF00469">
    <property type="entry name" value="F-protein"/>
    <property type="match status" value="1"/>
</dbReference>
<dbReference type="GO" id="GO:0017124">
    <property type="term" value="F:SH3 domain binding"/>
    <property type="evidence" value="ECO:0007669"/>
    <property type="project" value="UniProtKB-KW"/>
</dbReference>
<dbReference type="SUPFAM" id="SSF55671">
    <property type="entry name" value="Regulatory factor Nef"/>
    <property type="match status" value="1"/>
</dbReference>
<evidence type="ECO:0000256" key="12">
    <source>
        <dbReference type="ARBA" id="ARBA00023026"/>
    </source>
</evidence>
<evidence type="ECO:0000256" key="8">
    <source>
        <dbReference type="ARBA" id="ARBA00022703"/>
    </source>
</evidence>
<evidence type="ECO:0000256" key="6">
    <source>
        <dbReference type="ARBA" id="ARBA00022553"/>
    </source>
</evidence>
<evidence type="ECO:0000256" key="17">
    <source>
        <dbReference type="ARBA" id="ARBA00030656"/>
    </source>
</evidence>
<keyword evidence="8" id="KW-0053">Apoptosis</keyword>
<evidence type="ECO:0000256" key="14">
    <source>
        <dbReference type="ARBA" id="ARBA00023136"/>
    </source>
</evidence>
<comment type="similarity">
    <text evidence="1">Belongs to the lentivirus primate group Nef protein family.</text>
</comment>